<keyword evidence="1" id="KW-0418">Kinase</keyword>
<dbReference type="EMBL" id="CM051394">
    <property type="protein sequence ID" value="KAJ4729262.1"/>
    <property type="molecule type" value="Genomic_DNA"/>
</dbReference>
<keyword evidence="1" id="KW-0808">Transferase</keyword>
<name>A0ACC1Z034_MELAZ</name>
<evidence type="ECO:0000313" key="1">
    <source>
        <dbReference type="EMBL" id="KAJ4729262.1"/>
    </source>
</evidence>
<sequence length="642" mass="72517">MEVNYDLRLIIFMAAMSFILPLTHHVDAGAAIVDHDCIKLKLQNASNYFHMYSTVLNEMESEMSKNKVASRQFGKPPMKTFVFSQCREDLSDRQCEACFDQINRLLNTCLPASRAHVCLEGCYMRLESYNFNGEAFSPFDWVTCGYDSLSDPAFKELVEEAVKKSVAKALHENKFAMEKNSRNNLSAFSMATCYKNLSSRICAKCLSRAADNVLRCLPKVEGRVVYAGCFLRYTNSDRKDLKKSGVDDDDDDDDDDDVFLYVIYVVAAVVSCIFAVAFGFCVGKATYKSRIYRSLQQGMEMDLSVLHKGLTFLLFKYSTLEKATDCFNETNKLGHGGFGEIFKGTLQDGREIAIKRLFISRKNRIKAICNEMDIMSRAHHKNLVCFLGCCFTKEDSFVVYEYVPNRSLDRILFDPKEKKQLHWKTRLGIIIGTAEGLEYLHSDSHMQIIHRDIKAGNILLDLKLRPKIADFGLARFWPSNKSLVTSTAIAGTLGYMAPEYIANGQLTEKVDVYSFGVLVLEIVSGVQNNKFQSDDGFETLVTSTWKHFEANTVSEIIDKSLEIEDIEEVKRVVRVGLLCTQESPTRRPKMSSVVKMLKQKEMTLPTPSKPPFTDECMELSSTPGLGRRLSSNVSKPTKNLGS</sequence>
<proteinExistence type="predicted"/>
<protein>
    <submittedName>
        <fullName evidence="1">Protein kinase family protein</fullName>
    </submittedName>
</protein>
<evidence type="ECO:0000313" key="2">
    <source>
        <dbReference type="Proteomes" id="UP001164539"/>
    </source>
</evidence>
<dbReference type="Proteomes" id="UP001164539">
    <property type="component" value="Chromosome 1"/>
</dbReference>
<keyword evidence="2" id="KW-1185">Reference proteome</keyword>
<comment type="caution">
    <text evidence="1">The sequence shown here is derived from an EMBL/GenBank/DDBJ whole genome shotgun (WGS) entry which is preliminary data.</text>
</comment>
<reference evidence="1 2" key="1">
    <citation type="journal article" date="2023" name="Science">
        <title>Complex scaffold remodeling in plant triterpene biosynthesis.</title>
        <authorList>
            <person name="De La Pena R."/>
            <person name="Hodgson H."/>
            <person name="Liu J.C."/>
            <person name="Stephenson M.J."/>
            <person name="Martin A.C."/>
            <person name="Owen C."/>
            <person name="Harkess A."/>
            <person name="Leebens-Mack J."/>
            <person name="Jimenez L.E."/>
            <person name="Osbourn A."/>
            <person name="Sattely E.S."/>
        </authorList>
    </citation>
    <scope>NUCLEOTIDE SEQUENCE [LARGE SCALE GENOMIC DNA]</scope>
    <source>
        <strain evidence="2">cv. JPN11</strain>
        <tissue evidence="1">Leaf</tissue>
    </source>
</reference>
<gene>
    <name evidence="1" type="ORF">OWV82_002073</name>
</gene>
<accession>A0ACC1Z034</accession>
<organism evidence="1 2">
    <name type="scientific">Melia azedarach</name>
    <name type="common">Chinaberry tree</name>
    <dbReference type="NCBI Taxonomy" id="155640"/>
    <lineage>
        <taxon>Eukaryota</taxon>
        <taxon>Viridiplantae</taxon>
        <taxon>Streptophyta</taxon>
        <taxon>Embryophyta</taxon>
        <taxon>Tracheophyta</taxon>
        <taxon>Spermatophyta</taxon>
        <taxon>Magnoliopsida</taxon>
        <taxon>eudicotyledons</taxon>
        <taxon>Gunneridae</taxon>
        <taxon>Pentapetalae</taxon>
        <taxon>rosids</taxon>
        <taxon>malvids</taxon>
        <taxon>Sapindales</taxon>
        <taxon>Meliaceae</taxon>
        <taxon>Melia</taxon>
    </lineage>
</organism>